<dbReference type="KEGG" id="tni:TVNIR_3579"/>
<evidence type="ECO:0000313" key="2">
    <source>
        <dbReference type="EMBL" id="AGA35209.1"/>
    </source>
</evidence>
<accession>L0E037</accession>
<organism evidence="2 3">
    <name type="scientific">Thioalkalivibrio nitratireducens (strain DSM 14787 / UNIQEM 213 / ALEN2)</name>
    <dbReference type="NCBI Taxonomy" id="1255043"/>
    <lineage>
        <taxon>Bacteria</taxon>
        <taxon>Pseudomonadati</taxon>
        <taxon>Pseudomonadota</taxon>
        <taxon>Gammaproteobacteria</taxon>
        <taxon>Chromatiales</taxon>
        <taxon>Ectothiorhodospiraceae</taxon>
        <taxon>Thioalkalivibrio</taxon>
    </lineage>
</organism>
<proteinExistence type="predicted"/>
<dbReference type="AlphaFoldDB" id="L0E037"/>
<dbReference type="HOGENOM" id="CLU_3158880_0_0_6"/>
<dbReference type="Proteomes" id="UP000010809">
    <property type="component" value="Chromosome"/>
</dbReference>
<dbReference type="PATRIC" id="fig|1255043.3.peg.3611"/>
<sequence length="48" mass="5677">MRFRHQHPPGGPAHPCSHEHSRSPRLRRRTACRATRGRRIERTCHGIR</sequence>
<name>L0E037_THIND</name>
<keyword evidence="3" id="KW-1185">Reference proteome</keyword>
<protein>
    <submittedName>
        <fullName evidence="2">Uncharacterized protein</fullName>
    </submittedName>
</protein>
<evidence type="ECO:0000313" key="3">
    <source>
        <dbReference type="Proteomes" id="UP000010809"/>
    </source>
</evidence>
<dbReference type="EMBL" id="CP003989">
    <property type="protein sequence ID" value="AGA35209.1"/>
    <property type="molecule type" value="Genomic_DNA"/>
</dbReference>
<feature type="region of interest" description="Disordered" evidence="1">
    <location>
        <begin position="1"/>
        <end position="34"/>
    </location>
</feature>
<reference evidence="2" key="1">
    <citation type="submission" date="2015-12" db="EMBL/GenBank/DDBJ databases">
        <authorList>
            <person name="Tikhonova T.V."/>
            <person name="Pavlov A.R."/>
            <person name="Beletsky A.V."/>
            <person name="Mardanov A.V."/>
            <person name="Sorokin D.Y."/>
            <person name="Ravin N.V."/>
            <person name="Popov V.O."/>
        </authorList>
    </citation>
    <scope>NUCLEOTIDE SEQUENCE</scope>
    <source>
        <strain evidence="2">DSM 14787</strain>
    </source>
</reference>
<dbReference type="STRING" id="1255043.TVNIR_3579"/>
<gene>
    <name evidence="2" type="ordered locus">TVNIR_3579</name>
</gene>
<feature type="compositionally biased region" description="Basic residues" evidence="1">
    <location>
        <begin position="23"/>
        <end position="34"/>
    </location>
</feature>
<evidence type="ECO:0000256" key="1">
    <source>
        <dbReference type="SAM" id="MobiDB-lite"/>
    </source>
</evidence>